<feature type="compositionally biased region" description="Polar residues" evidence="1">
    <location>
        <begin position="40"/>
        <end position="85"/>
    </location>
</feature>
<organism evidence="2 3">
    <name type="scientific">Lactuca sativa</name>
    <name type="common">Garden lettuce</name>
    <dbReference type="NCBI Taxonomy" id="4236"/>
    <lineage>
        <taxon>Eukaryota</taxon>
        <taxon>Viridiplantae</taxon>
        <taxon>Streptophyta</taxon>
        <taxon>Embryophyta</taxon>
        <taxon>Tracheophyta</taxon>
        <taxon>Spermatophyta</taxon>
        <taxon>Magnoliopsida</taxon>
        <taxon>eudicotyledons</taxon>
        <taxon>Gunneridae</taxon>
        <taxon>Pentapetalae</taxon>
        <taxon>asterids</taxon>
        <taxon>campanulids</taxon>
        <taxon>Asterales</taxon>
        <taxon>Asteraceae</taxon>
        <taxon>Cichorioideae</taxon>
        <taxon>Cichorieae</taxon>
        <taxon>Lactucinae</taxon>
        <taxon>Lactuca</taxon>
    </lineage>
</organism>
<reference evidence="2 3" key="1">
    <citation type="journal article" date="2017" name="Nat. Commun.">
        <title>Genome assembly with in vitro proximity ligation data and whole-genome triplication in lettuce.</title>
        <authorList>
            <person name="Reyes-Chin-Wo S."/>
            <person name="Wang Z."/>
            <person name="Yang X."/>
            <person name="Kozik A."/>
            <person name="Arikit S."/>
            <person name="Song C."/>
            <person name="Xia L."/>
            <person name="Froenicke L."/>
            <person name="Lavelle D.O."/>
            <person name="Truco M.J."/>
            <person name="Xia R."/>
            <person name="Zhu S."/>
            <person name="Xu C."/>
            <person name="Xu H."/>
            <person name="Xu X."/>
            <person name="Cox K."/>
            <person name="Korf I."/>
            <person name="Meyers B.C."/>
            <person name="Michelmore R.W."/>
        </authorList>
    </citation>
    <scope>NUCLEOTIDE SEQUENCE [LARGE SCALE GENOMIC DNA]</scope>
    <source>
        <strain evidence="3">cv. Salinas</strain>
        <tissue evidence="2">Seedlings</tissue>
    </source>
</reference>
<dbReference type="EMBL" id="NBSK02000003">
    <property type="protein sequence ID" value="KAJ0216410.1"/>
    <property type="molecule type" value="Genomic_DNA"/>
</dbReference>
<dbReference type="Proteomes" id="UP000235145">
    <property type="component" value="Unassembled WGS sequence"/>
</dbReference>
<evidence type="ECO:0000313" key="3">
    <source>
        <dbReference type="Proteomes" id="UP000235145"/>
    </source>
</evidence>
<feature type="compositionally biased region" description="Low complexity" evidence="1">
    <location>
        <begin position="92"/>
        <end position="102"/>
    </location>
</feature>
<name>A0A9R1W149_LACSA</name>
<dbReference type="AlphaFoldDB" id="A0A9R1W149"/>
<gene>
    <name evidence="2" type="ORF">LSAT_V11C300101700</name>
</gene>
<proteinExistence type="predicted"/>
<feature type="region of interest" description="Disordered" evidence="1">
    <location>
        <begin position="230"/>
        <end position="251"/>
    </location>
</feature>
<keyword evidence="3" id="KW-1185">Reference proteome</keyword>
<evidence type="ECO:0000313" key="2">
    <source>
        <dbReference type="EMBL" id="KAJ0216410.1"/>
    </source>
</evidence>
<accession>A0A9R1W149</accession>
<feature type="region of interest" description="Disordered" evidence="1">
    <location>
        <begin position="33"/>
        <end position="102"/>
    </location>
</feature>
<evidence type="ECO:0000256" key="1">
    <source>
        <dbReference type="SAM" id="MobiDB-lite"/>
    </source>
</evidence>
<sequence length="251" mass="27596">MNQPSPANAFTPVRAIEIDFDFLFPTQPSALESEMLTKIGSPNVSQPHQPSKDSSSTKASVEGEPSSNHSIPKSTLQSSKPSSPWFQVEPHSTGSSPSSSFTSTPFVEFKHATVDGEPPISGSSGLFQDDLFEGTFTSNYPPRPREQYEVVCTPQILKEARLSRWTKDHPVEQIISDLGSGVVTRSTTKKECLYASFLSIIEPKGIKECHNQKEYQLLVQDGSIGTKVMKMESSSKTNPDWLSKATRNKKA</sequence>
<comment type="caution">
    <text evidence="2">The sequence shown here is derived from an EMBL/GenBank/DDBJ whole genome shotgun (WGS) entry which is preliminary data.</text>
</comment>
<protein>
    <submittedName>
        <fullName evidence="2">Uncharacterized protein</fullName>
    </submittedName>
</protein>